<dbReference type="EMBL" id="RIBZ01000274">
    <property type="protein sequence ID" value="RNG21610.1"/>
    <property type="molecule type" value="Genomic_DNA"/>
</dbReference>
<name>A0A3M8VW80_9ACTN</name>
<dbReference type="Pfam" id="PF13561">
    <property type="entry name" value="adh_short_C2"/>
    <property type="match status" value="1"/>
</dbReference>
<dbReference type="AlphaFoldDB" id="A0A3M8VW80"/>
<dbReference type="InterPro" id="IPR050259">
    <property type="entry name" value="SDR"/>
</dbReference>
<dbReference type="PANTHER" id="PTHR42879:SF2">
    <property type="entry name" value="3-OXOACYL-[ACYL-CARRIER-PROTEIN] REDUCTASE FABG"/>
    <property type="match status" value="1"/>
</dbReference>
<dbReference type="PANTHER" id="PTHR42879">
    <property type="entry name" value="3-OXOACYL-(ACYL-CARRIER-PROTEIN) REDUCTASE"/>
    <property type="match status" value="1"/>
</dbReference>
<dbReference type="SUPFAM" id="SSF51735">
    <property type="entry name" value="NAD(P)-binding Rossmann-fold domains"/>
    <property type="match status" value="1"/>
</dbReference>
<keyword evidence="3" id="KW-1185">Reference proteome</keyword>
<gene>
    <name evidence="2" type="ORF">EEJ42_22465</name>
</gene>
<comment type="caution">
    <text evidence="2">The sequence shown here is derived from an EMBL/GenBank/DDBJ whole genome shotgun (WGS) entry which is preliminary data.</text>
</comment>
<protein>
    <submittedName>
        <fullName evidence="2">SDR family oxidoreductase</fullName>
    </submittedName>
</protein>
<evidence type="ECO:0000256" key="1">
    <source>
        <dbReference type="ARBA" id="ARBA00006484"/>
    </source>
</evidence>
<organism evidence="2 3">
    <name type="scientific">Streptomyces botrytidirepellens</name>
    <dbReference type="NCBI Taxonomy" id="2486417"/>
    <lineage>
        <taxon>Bacteria</taxon>
        <taxon>Bacillati</taxon>
        <taxon>Actinomycetota</taxon>
        <taxon>Actinomycetes</taxon>
        <taxon>Kitasatosporales</taxon>
        <taxon>Streptomycetaceae</taxon>
        <taxon>Streptomyces</taxon>
    </lineage>
</organism>
<dbReference type="InterPro" id="IPR036291">
    <property type="entry name" value="NAD(P)-bd_dom_sf"/>
</dbReference>
<dbReference type="InterPro" id="IPR002347">
    <property type="entry name" value="SDR_fam"/>
</dbReference>
<dbReference type="PRINTS" id="PR00081">
    <property type="entry name" value="GDHRDH"/>
</dbReference>
<dbReference type="Proteomes" id="UP000275401">
    <property type="component" value="Unassembled WGS sequence"/>
</dbReference>
<sequence>MKSVLLAGGDDALNDGIATRFRGLGNKVVHTGEMRAPQNGLLAVPPDVPVDVDVETIFAEIEANRGPFDVLIISTQPINEARYMRMPESDFSHVAESHIARIRRIAAKASIPMRHAQAGRIILISQMPSRPNEANWSVYEKALTVTHRSLVRALAPCITVNAVRLGRTAESPPESSTGSAPESVLSAIPMGRVARPDDVAAAVTFFASDAAEYITGAEMRIDGGAFAVG</sequence>
<proteinExistence type="inferred from homology"/>
<dbReference type="Gene3D" id="3.40.50.720">
    <property type="entry name" value="NAD(P)-binding Rossmann-like Domain"/>
    <property type="match status" value="1"/>
</dbReference>
<accession>A0A3M8VW80</accession>
<comment type="similarity">
    <text evidence="1">Belongs to the short-chain dehydrogenases/reductases (SDR) family.</text>
</comment>
<evidence type="ECO:0000313" key="3">
    <source>
        <dbReference type="Proteomes" id="UP000275401"/>
    </source>
</evidence>
<reference evidence="2 3" key="1">
    <citation type="submission" date="2018-11" db="EMBL/GenBank/DDBJ databases">
        <title>The Potential of Streptomyces as Biocontrol Agents against the Tomato grey mould, Botrytis cinerea (Gray mold) Frontiers in Microbiology.</title>
        <authorList>
            <person name="Li D."/>
        </authorList>
    </citation>
    <scope>NUCLEOTIDE SEQUENCE [LARGE SCALE GENOMIC DNA]</scope>
    <source>
        <strain evidence="2 3">NEAU-LD23</strain>
    </source>
</reference>
<evidence type="ECO:0000313" key="2">
    <source>
        <dbReference type="EMBL" id="RNG21610.1"/>
    </source>
</evidence>